<evidence type="ECO:0000256" key="5">
    <source>
        <dbReference type="ARBA" id="ARBA00023065"/>
    </source>
</evidence>
<dbReference type="OMA" id="DWKISMP"/>
<evidence type="ECO:0000256" key="2">
    <source>
        <dbReference type="ARBA" id="ARBA00022448"/>
    </source>
</evidence>
<keyword evidence="5" id="KW-0406">Ion transport</keyword>
<keyword evidence="7" id="KW-0472">Membrane</keyword>
<keyword evidence="4" id="KW-0375">Hydrogen ion transport</keyword>
<dbReference type="GO" id="GO:0045259">
    <property type="term" value="C:proton-transporting ATP synthase complex"/>
    <property type="evidence" value="ECO:0007669"/>
    <property type="project" value="UniProtKB-KW"/>
</dbReference>
<comment type="subcellular location">
    <subcellularLocation>
        <location evidence="1">Mitochondrion membrane</location>
    </subcellularLocation>
</comment>
<keyword evidence="9" id="KW-1185">Reference proteome</keyword>
<dbReference type="AlphaFoldDB" id="A0A067BX43"/>
<dbReference type="OrthoDB" id="67388at2759"/>
<dbReference type="GO" id="GO:0015986">
    <property type="term" value="P:proton motive force-driven ATP synthesis"/>
    <property type="evidence" value="ECO:0007669"/>
    <property type="project" value="InterPro"/>
</dbReference>
<dbReference type="InterPro" id="IPR008688">
    <property type="entry name" value="ATP_synth_Bsub_B/MI25"/>
</dbReference>
<protein>
    <submittedName>
        <fullName evidence="8">Uncharacterized protein</fullName>
    </submittedName>
</protein>
<dbReference type="EMBL" id="KK583288">
    <property type="protein sequence ID" value="KDO21420.1"/>
    <property type="molecule type" value="Genomic_DNA"/>
</dbReference>
<dbReference type="KEGG" id="spar:SPRG_12427"/>
<evidence type="ECO:0000256" key="7">
    <source>
        <dbReference type="ARBA" id="ARBA00023136"/>
    </source>
</evidence>
<proteinExistence type="predicted"/>
<evidence type="ECO:0000256" key="6">
    <source>
        <dbReference type="ARBA" id="ARBA00023128"/>
    </source>
</evidence>
<accession>A0A067BX43</accession>
<reference evidence="8 9" key="1">
    <citation type="journal article" date="2013" name="PLoS Genet.">
        <title>Distinctive expansion of potential virulence genes in the genome of the oomycete fish pathogen Saprolegnia parasitica.</title>
        <authorList>
            <person name="Jiang R.H."/>
            <person name="de Bruijn I."/>
            <person name="Haas B.J."/>
            <person name="Belmonte R."/>
            <person name="Lobach L."/>
            <person name="Christie J."/>
            <person name="van den Ackerveken G."/>
            <person name="Bottin A."/>
            <person name="Bulone V."/>
            <person name="Diaz-Moreno S.M."/>
            <person name="Dumas B."/>
            <person name="Fan L."/>
            <person name="Gaulin E."/>
            <person name="Govers F."/>
            <person name="Grenville-Briggs L.J."/>
            <person name="Horner N.R."/>
            <person name="Levin J.Z."/>
            <person name="Mammella M."/>
            <person name="Meijer H.J."/>
            <person name="Morris P."/>
            <person name="Nusbaum C."/>
            <person name="Oome S."/>
            <person name="Phillips A.J."/>
            <person name="van Rooyen D."/>
            <person name="Rzeszutek E."/>
            <person name="Saraiva M."/>
            <person name="Secombes C.J."/>
            <person name="Seidl M.F."/>
            <person name="Snel B."/>
            <person name="Stassen J.H."/>
            <person name="Sykes S."/>
            <person name="Tripathy S."/>
            <person name="van den Berg H."/>
            <person name="Vega-Arreguin J.C."/>
            <person name="Wawra S."/>
            <person name="Young S.K."/>
            <person name="Zeng Q."/>
            <person name="Dieguez-Uribeondo J."/>
            <person name="Russ C."/>
            <person name="Tyler B.M."/>
            <person name="van West P."/>
        </authorList>
    </citation>
    <scope>NUCLEOTIDE SEQUENCE [LARGE SCALE GENOMIC DNA]</scope>
    <source>
        <strain evidence="8 9">CBS 223.65</strain>
    </source>
</reference>
<evidence type="ECO:0000256" key="4">
    <source>
        <dbReference type="ARBA" id="ARBA00022781"/>
    </source>
</evidence>
<keyword evidence="6" id="KW-0496">Mitochondrion</keyword>
<dbReference type="Pfam" id="PF05405">
    <property type="entry name" value="Mt_ATP-synt_B"/>
    <property type="match status" value="1"/>
</dbReference>
<dbReference type="RefSeq" id="XP_012207867.1">
    <property type="nucleotide sequence ID" value="XM_012352477.1"/>
</dbReference>
<evidence type="ECO:0000313" key="8">
    <source>
        <dbReference type="EMBL" id="KDO21420.1"/>
    </source>
</evidence>
<organism evidence="8 9">
    <name type="scientific">Saprolegnia parasitica (strain CBS 223.65)</name>
    <dbReference type="NCBI Taxonomy" id="695850"/>
    <lineage>
        <taxon>Eukaryota</taxon>
        <taxon>Sar</taxon>
        <taxon>Stramenopiles</taxon>
        <taxon>Oomycota</taxon>
        <taxon>Saprolegniomycetes</taxon>
        <taxon>Saprolegniales</taxon>
        <taxon>Saprolegniaceae</taxon>
        <taxon>Saprolegnia</taxon>
    </lineage>
</organism>
<evidence type="ECO:0000256" key="1">
    <source>
        <dbReference type="ARBA" id="ARBA00004325"/>
    </source>
</evidence>
<keyword evidence="2" id="KW-0813">Transport</keyword>
<dbReference type="Proteomes" id="UP000030745">
    <property type="component" value="Unassembled WGS sequence"/>
</dbReference>
<dbReference type="GeneID" id="24134385"/>
<evidence type="ECO:0000256" key="3">
    <source>
        <dbReference type="ARBA" id="ARBA00022547"/>
    </source>
</evidence>
<dbReference type="VEuPathDB" id="FungiDB:SPRG_12427"/>
<evidence type="ECO:0000313" key="9">
    <source>
        <dbReference type="Proteomes" id="UP000030745"/>
    </source>
</evidence>
<dbReference type="GO" id="GO:0015078">
    <property type="term" value="F:proton transmembrane transporter activity"/>
    <property type="evidence" value="ECO:0007669"/>
    <property type="project" value="InterPro"/>
</dbReference>
<dbReference type="GO" id="GO:0031966">
    <property type="term" value="C:mitochondrial membrane"/>
    <property type="evidence" value="ECO:0007669"/>
    <property type="project" value="UniProtKB-SubCell"/>
</dbReference>
<gene>
    <name evidence="8" type="ORF">SPRG_12427</name>
</gene>
<keyword evidence="3" id="KW-0138">CF(0)</keyword>
<sequence>MLSRFALRSATAARRSALKPLGASFHTGALRLKEEKEGEVAVAAENHDGVFQKIGLDDWKISMPLVLACSIPALSNGFYELGAESQLACCFLLFCTSAYKFGGDAVGSYFEARANAILAEQNAVEDANLAVAKETLKAHEAILTIRKDIDALGVAHEEALALMCRVQSQKLRHKTRDVYVKNLEAIHNLEQSYNQQLQDAMISQAAEAVRSQFASGKKAVKTEAFQMALDVLSEKPDDNKQDPVAAAFGKELRAFAENLEKQQGTVVKLSEDEHKQLQGELDAFLKRLDIHNGDVKAPTEIKMELI</sequence>
<name>A0A067BX43_SAPPC</name>